<dbReference type="SUPFAM" id="SSF88723">
    <property type="entry name" value="PIN domain-like"/>
    <property type="match status" value="1"/>
</dbReference>
<gene>
    <name evidence="9" type="ORF">EOJ36_08125</name>
</gene>
<dbReference type="Gene3D" id="3.40.50.1010">
    <property type="entry name" value="5'-nuclease"/>
    <property type="match status" value="1"/>
</dbReference>
<comment type="caution">
    <text evidence="9">The sequence shown here is derived from an EMBL/GenBank/DDBJ whole genome shotgun (WGS) entry which is preliminary data.</text>
</comment>
<keyword evidence="10" id="KW-1185">Reference proteome</keyword>
<dbReference type="GO" id="GO:0004518">
    <property type="term" value="F:nuclease activity"/>
    <property type="evidence" value="ECO:0007669"/>
    <property type="project" value="UniProtKB-KW"/>
</dbReference>
<accession>A0A437PRU1</accession>
<keyword evidence="4" id="KW-0479">Metal-binding</keyword>
<keyword evidence="3" id="KW-0540">Nuclease</keyword>
<dbReference type="PANTHER" id="PTHR33653">
    <property type="entry name" value="RIBONUCLEASE VAPC2"/>
    <property type="match status" value="1"/>
</dbReference>
<evidence type="ECO:0000256" key="4">
    <source>
        <dbReference type="ARBA" id="ARBA00022723"/>
    </source>
</evidence>
<dbReference type="InterPro" id="IPR050556">
    <property type="entry name" value="Type_II_TA_system_RNase"/>
</dbReference>
<protein>
    <submittedName>
        <fullName evidence="9">Type II toxin-antitoxin system VapC family toxin</fullName>
    </submittedName>
</protein>
<dbReference type="GO" id="GO:0046872">
    <property type="term" value="F:metal ion binding"/>
    <property type="evidence" value="ECO:0007669"/>
    <property type="project" value="UniProtKB-KW"/>
</dbReference>
<keyword evidence="5" id="KW-0378">Hydrolase</keyword>
<comment type="similarity">
    <text evidence="7">Belongs to the PINc/VapC protein family.</text>
</comment>
<keyword evidence="6" id="KW-0460">Magnesium</keyword>
<evidence type="ECO:0000256" key="5">
    <source>
        <dbReference type="ARBA" id="ARBA00022801"/>
    </source>
</evidence>
<evidence type="ECO:0000256" key="6">
    <source>
        <dbReference type="ARBA" id="ARBA00022842"/>
    </source>
</evidence>
<dbReference type="Proteomes" id="UP000282832">
    <property type="component" value="Unassembled WGS sequence"/>
</dbReference>
<evidence type="ECO:0000313" key="10">
    <source>
        <dbReference type="Proteomes" id="UP000282832"/>
    </source>
</evidence>
<dbReference type="InterPro" id="IPR029060">
    <property type="entry name" value="PIN-like_dom_sf"/>
</dbReference>
<evidence type="ECO:0000259" key="8">
    <source>
        <dbReference type="Pfam" id="PF01850"/>
    </source>
</evidence>
<evidence type="ECO:0000256" key="7">
    <source>
        <dbReference type="ARBA" id="ARBA00038093"/>
    </source>
</evidence>
<evidence type="ECO:0000313" key="9">
    <source>
        <dbReference type="EMBL" id="RVU24962.1"/>
    </source>
</evidence>
<keyword evidence="2" id="KW-1277">Toxin-antitoxin system</keyword>
<dbReference type="EMBL" id="SACY01000003">
    <property type="protein sequence ID" value="RVU24962.1"/>
    <property type="molecule type" value="Genomic_DNA"/>
</dbReference>
<dbReference type="Pfam" id="PF01850">
    <property type="entry name" value="PIN"/>
    <property type="match status" value="1"/>
</dbReference>
<dbReference type="AlphaFoldDB" id="A0A437PRU1"/>
<sequence length="127" mass="14508">MERYLIDSNAIIDYLGNKIPGRSKNFMDKIIDSTPNISILSQIEVLSFNTSDENQIILKNFIFDSNIYELTNEVANICIEIRKVHKTKLPDAIIASTAIANNMVLITRNKKDFEKINELKIINPHSI</sequence>
<dbReference type="GO" id="GO:0016787">
    <property type="term" value="F:hydrolase activity"/>
    <property type="evidence" value="ECO:0007669"/>
    <property type="project" value="UniProtKB-KW"/>
</dbReference>
<dbReference type="InterPro" id="IPR002716">
    <property type="entry name" value="PIN_dom"/>
</dbReference>
<dbReference type="CDD" id="cd18738">
    <property type="entry name" value="PIN_VapC4-5_FitB-like"/>
    <property type="match status" value="1"/>
</dbReference>
<dbReference type="RefSeq" id="WP_127804176.1">
    <property type="nucleotide sequence ID" value="NZ_SACY01000003.1"/>
</dbReference>
<reference evidence="9 10" key="1">
    <citation type="submission" date="2019-01" db="EMBL/GenBank/DDBJ databases">
        <authorList>
            <person name="Chen W.-M."/>
        </authorList>
    </citation>
    <scope>NUCLEOTIDE SEQUENCE [LARGE SCALE GENOMIC DNA]</scope>
    <source>
        <strain evidence="9 10">FSY-15</strain>
    </source>
</reference>
<evidence type="ECO:0000256" key="1">
    <source>
        <dbReference type="ARBA" id="ARBA00001946"/>
    </source>
</evidence>
<dbReference type="OrthoDB" id="676982at2"/>
<name>A0A437PRU1_9BACT</name>
<feature type="domain" description="PIN" evidence="8">
    <location>
        <begin position="4"/>
        <end position="117"/>
    </location>
</feature>
<organism evidence="9 10">
    <name type="scientific">Sandaracinomonas limnophila</name>
    <dbReference type="NCBI Taxonomy" id="1862386"/>
    <lineage>
        <taxon>Bacteria</taxon>
        <taxon>Pseudomonadati</taxon>
        <taxon>Bacteroidota</taxon>
        <taxon>Cytophagia</taxon>
        <taxon>Cytophagales</taxon>
        <taxon>Flectobacillaceae</taxon>
        <taxon>Sandaracinomonas</taxon>
    </lineage>
</organism>
<proteinExistence type="inferred from homology"/>
<evidence type="ECO:0000256" key="3">
    <source>
        <dbReference type="ARBA" id="ARBA00022722"/>
    </source>
</evidence>
<comment type="cofactor">
    <cofactor evidence="1">
        <name>Mg(2+)</name>
        <dbReference type="ChEBI" id="CHEBI:18420"/>
    </cofactor>
</comment>
<dbReference type="PANTHER" id="PTHR33653:SF1">
    <property type="entry name" value="RIBONUCLEASE VAPC2"/>
    <property type="match status" value="1"/>
</dbReference>
<evidence type="ECO:0000256" key="2">
    <source>
        <dbReference type="ARBA" id="ARBA00022649"/>
    </source>
</evidence>